<keyword evidence="1" id="KW-0812">Transmembrane</keyword>
<sequence>MRTATVIEFPKSQSFRKTLQDKAQDRKAALVLSLASVLITTVFLNQWISAGTDSSLAEGGSRNIASFEPNAFAKDIKWEHSLAKELAADKAALTGSLAESLTVRDELIFGFLEGRYGMKLAQGRIETLEFIDAQAGEQPMAISDKVEFLNKYADAIGLKYAEVSRVAQSSGPEEVYSLINDEKQIIGHARFTVDEQGRVQQIAFSQ</sequence>
<reference evidence="2" key="1">
    <citation type="submission" date="2022-03" db="EMBL/GenBank/DDBJ databases">
        <title>Genome Identification and Characterization of new species Bdellovibrio reynosense LBG001 sp. nov. from a Mexico soil sample.</title>
        <authorList>
            <person name="Camilli A."/>
            <person name="Ajao Y."/>
            <person name="Guo X."/>
        </authorList>
    </citation>
    <scope>NUCLEOTIDE SEQUENCE</scope>
    <source>
        <strain evidence="2">LBG001</strain>
    </source>
</reference>
<dbReference type="Proteomes" id="UP000830116">
    <property type="component" value="Chromosome"/>
</dbReference>
<feature type="transmembrane region" description="Helical" evidence="1">
    <location>
        <begin position="28"/>
        <end position="48"/>
    </location>
</feature>
<protein>
    <submittedName>
        <fullName evidence="2">Uncharacterized protein</fullName>
    </submittedName>
</protein>
<organism evidence="2 3">
    <name type="scientific">Bdellovibrio reynosensis</name>
    <dbReference type="NCBI Taxonomy" id="2835041"/>
    <lineage>
        <taxon>Bacteria</taxon>
        <taxon>Pseudomonadati</taxon>
        <taxon>Bdellovibrionota</taxon>
        <taxon>Bdellovibrionia</taxon>
        <taxon>Bdellovibrionales</taxon>
        <taxon>Pseudobdellovibrionaceae</taxon>
        <taxon>Bdellovibrio</taxon>
    </lineage>
</organism>
<keyword evidence="1" id="KW-0472">Membrane</keyword>
<accession>A0ABY4CCI5</accession>
<gene>
    <name evidence="2" type="ORF">MNR06_06815</name>
</gene>
<keyword evidence="3" id="KW-1185">Reference proteome</keyword>
<evidence type="ECO:0000256" key="1">
    <source>
        <dbReference type="SAM" id="Phobius"/>
    </source>
</evidence>
<dbReference type="EMBL" id="CP093442">
    <property type="protein sequence ID" value="UOF02660.1"/>
    <property type="molecule type" value="Genomic_DNA"/>
</dbReference>
<name>A0ABY4CCI5_9BACT</name>
<evidence type="ECO:0000313" key="3">
    <source>
        <dbReference type="Proteomes" id="UP000830116"/>
    </source>
</evidence>
<keyword evidence="1" id="KW-1133">Transmembrane helix</keyword>
<evidence type="ECO:0000313" key="2">
    <source>
        <dbReference type="EMBL" id="UOF02660.1"/>
    </source>
</evidence>
<proteinExistence type="predicted"/>
<dbReference type="RefSeq" id="WP_243540400.1">
    <property type="nucleotide sequence ID" value="NZ_CP093442.1"/>
</dbReference>